<evidence type="ECO:0000313" key="2">
    <source>
        <dbReference type="EMBL" id="RZO25755.1"/>
    </source>
</evidence>
<keyword evidence="1" id="KW-0472">Membrane</keyword>
<feature type="transmembrane region" description="Helical" evidence="1">
    <location>
        <begin position="96"/>
        <end position="112"/>
    </location>
</feature>
<keyword evidence="1" id="KW-1133">Transmembrane helix</keyword>
<reference evidence="2 3" key="1">
    <citation type="submission" date="2019-02" db="EMBL/GenBank/DDBJ databases">
        <title>Prokaryotic population dynamics and viral predation in marine succession experiment using metagenomics: the confinement effect.</title>
        <authorList>
            <person name="Haro-Moreno J.M."/>
            <person name="Rodriguez-Valera F."/>
            <person name="Lopez-Perez M."/>
        </authorList>
    </citation>
    <scope>NUCLEOTIDE SEQUENCE [LARGE SCALE GENOMIC DNA]</scope>
    <source>
        <strain evidence="2">MED-G159</strain>
    </source>
</reference>
<keyword evidence="1" id="KW-0812">Transmembrane</keyword>
<comment type="caution">
    <text evidence="2">The sequence shown here is derived from an EMBL/GenBank/DDBJ whole genome shotgun (WGS) entry which is preliminary data.</text>
</comment>
<organism evidence="2 3">
    <name type="scientific">SAR86 cluster bacterium</name>
    <dbReference type="NCBI Taxonomy" id="2030880"/>
    <lineage>
        <taxon>Bacteria</taxon>
        <taxon>Pseudomonadati</taxon>
        <taxon>Pseudomonadota</taxon>
        <taxon>Gammaproteobacteria</taxon>
        <taxon>SAR86 cluster</taxon>
    </lineage>
</organism>
<feature type="transmembrane region" description="Helical" evidence="1">
    <location>
        <begin position="57"/>
        <end position="76"/>
    </location>
</feature>
<dbReference type="Proteomes" id="UP000315825">
    <property type="component" value="Unassembled WGS sequence"/>
</dbReference>
<evidence type="ECO:0000313" key="3">
    <source>
        <dbReference type="Proteomes" id="UP000315825"/>
    </source>
</evidence>
<accession>A0A520MX13</accession>
<gene>
    <name evidence="2" type="ORF">EVA92_04565</name>
</gene>
<dbReference type="AlphaFoldDB" id="A0A520MX13"/>
<sequence>MHFLAEDGGLNSIANIIILNGDPDPNPVVYLFGSLWGEVQVLLCLIFWIVFFRYKSLIPLMYLVSLLEWSMRLIIIKPMKGLDDIYTNGFTPGSELAPVAVLLLIIFFILSLKNSK</sequence>
<dbReference type="EMBL" id="SHBE01000011">
    <property type="protein sequence ID" value="RZO25755.1"/>
    <property type="molecule type" value="Genomic_DNA"/>
</dbReference>
<proteinExistence type="predicted"/>
<name>A0A520MX13_9GAMM</name>
<evidence type="ECO:0000256" key="1">
    <source>
        <dbReference type="SAM" id="Phobius"/>
    </source>
</evidence>
<protein>
    <submittedName>
        <fullName evidence="2">Uncharacterized protein</fullName>
    </submittedName>
</protein>
<feature type="transmembrane region" description="Helical" evidence="1">
    <location>
        <begin position="28"/>
        <end position="50"/>
    </location>
</feature>